<gene>
    <name evidence="9" type="ORF">ZHAS_00019034</name>
</gene>
<evidence type="ECO:0000256" key="2">
    <source>
        <dbReference type="ARBA" id="ARBA00008098"/>
    </source>
</evidence>
<evidence type="ECO:0000313" key="11">
    <source>
        <dbReference type="Proteomes" id="UP000030765"/>
    </source>
</evidence>
<evidence type="ECO:0000313" key="9">
    <source>
        <dbReference type="EMBL" id="KFB50989.1"/>
    </source>
</evidence>
<dbReference type="VEuPathDB" id="VectorBase:ASIS017606"/>
<keyword evidence="11" id="KW-1185">Reference proteome</keyword>
<evidence type="ECO:0000256" key="7">
    <source>
        <dbReference type="ARBA" id="ARBA00023157"/>
    </source>
</evidence>
<organism evidence="9">
    <name type="scientific">Anopheles sinensis</name>
    <name type="common">Mosquito</name>
    <dbReference type="NCBI Taxonomy" id="74873"/>
    <lineage>
        <taxon>Eukaryota</taxon>
        <taxon>Metazoa</taxon>
        <taxon>Ecdysozoa</taxon>
        <taxon>Arthropoda</taxon>
        <taxon>Hexapoda</taxon>
        <taxon>Insecta</taxon>
        <taxon>Pterygota</taxon>
        <taxon>Neoptera</taxon>
        <taxon>Endopterygota</taxon>
        <taxon>Diptera</taxon>
        <taxon>Nematocera</taxon>
        <taxon>Culicoidea</taxon>
        <taxon>Culicidae</taxon>
        <taxon>Anophelinae</taxon>
        <taxon>Anopheles</taxon>
    </lineage>
</organism>
<comment type="similarity">
    <text evidence="2">Belongs to the PBP/GOBP family.</text>
</comment>
<dbReference type="VEuPathDB" id="VectorBase:ASIC019034"/>
<reference evidence="9 11" key="1">
    <citation type="journal article" date="2014" name="BMC Genomics">
        <title>Genome sequence of Anopheles sinensis provides insight into genetics basis of mosquito competence for malaria parasites.</title>
        <authorList>
            <person name="Zhou D."/>
            <person name="Zhang D."/>
            <person name="Ding G."/>
            <person name="Shi L."/>
            <person name="Hou Q."/>
            <person name="Ye Y."/>
            <person name="Xu Y."/>
            <person name="Zhou H."/>
            <person name="Xiong C."/>
            <person name="Li S."/>
            <person name="Yu J."/>
            <person name="Hong S."/>
            <person name="Yu X."/>
            <person name="Zou P."/>
            <person name="Chen C."/>
            <person name="Chang X."/>
            <person name="Wang W."/>
            <person name="Lv Y."/>
            <person name="Sun Y."/>
            <person name="Ma L."/>
            <person name="Shen B."/>
            <person name="Zhu C."/>
        </authorList>
    </citation>
    <scope>NUCLEOTIDE SEQUENCE [LARGE SCALE GENOMIC DNA]</scope>
</reference>
<feature type="signal peptide" evidence="8">
    <location>
        <begin position="1"/>
        <end position="26"/>
    </location>
</feature>
<dbReference type="GO" id="GO:0005576">
    <property type="term" value="C:extracellular region"/>
    <property type="evidence" value="ECO:0007669"/>
    <property type="project" value="UniProtKB-SubCell"/>
</dbReference>
<keyword evidence="3" id="KW-0813">Transport</keyword>
<protein>
    <submittedName>
        <fullName evidence="9">AGAP006075-PA-like protein</fullName>
    </submittedName>
</protein>
<keyword evidence="6" id="KW-0552">Olfaction</keyword>
<dbReference type="EnsemblMetazoa" id="ASIC019034-RA">
    <property type="protein sequence ID" value="ASIC019034-PA"/>
    <property type="gene ID" value="ASIC019034"/>
</dbReference>
<dbReference type="Pfam" id="PF01395">
    <property type="entry name" value="PBP_GOBP"/>
    <property type="match status" value="1"/>
</dbReference>
<dbReference type="GO" id="GO:0007608">
    <property type="term" value="P:sensory perception of smell"/>
    <property type="evidence" value="ECO:0007669"/>
    <property type="project" value="UniProtKB-KW"/>
</dbReference>
<evidence type="ECO:0000313" key="10">
    <source>
        <dbReference type="EnsemblMetazoa" id="ASIC019034-PA"/>
    </source>
</evidence>
<dbReference type="PANTHER" id="PTHR21066">
    <property type="entry name" value="ODORANT-BINDING PROTEIN 59A-RELATED"/>
    <property type="match status" value="1"/>
</dbReference>
<evidence type="ECO:0000256" key="3">
    <source>
        <dbReference type="ARBA" id="ARBA00022448"/>
    </source>
</evidence>
<dbReference type="PANTHER" id="PTHR21066:SF3">
    <property type="entry name" value="IP02236P"/>
    <property type="match status" value="1"/>
</dbReference>
<dbReference type="EMBL" id="ATLV01024204">
    <property type="status" value="NOT_ANNOTATED_CDS"/>
    <property type="molecule type" value="Genomic_DNA"/>
</dbReference>
<sequence>MGIPYALKASVLVMLVVQPGWRSVAGQCIRSEDHQEASECCRQKPRIPKDIAHNCFKENNEKGNLGPEELMVCVLNCAYNAMGVMNEAGEVIAEKYISSLTGLEGSMVAVVTNAAKSCADISADIKRDIENVESSCNLYPTMYQICVTQLTTSNCPAEHWTKSPICDQVKAGAQPC</sequence>
<dbReference type="EMBL" id="KE525350">
    <property type="protein sequence ID" value="KFB50989.1"/>
    <property type="molecule type" value="Genomic_DNA"/>
</dbReference>
<comment type="subcellular location">
    <subcellularLocation>
        <location evidence="1">Secreted</location>
    </subcellularLocation>
</comment>
<dbReference type="GO" id="GO:0005549">
    <property type="term" value="F:odorant binding"/>
    <property type="evidence" value="ECO:0007669"/>
    <property type="project" value="InterPro"/>
</dbReference>
<dbReference type="OMA" id="WTASEIC"/>
<feature type="chain" id="PRO_5001785110" evidence="8">
    <location>
        <begin position="27"/>
        <end position="176"/>
    </location>
</feature>
<dbReference type="AlphaFoldDB" id="A0A084WL95"/>
<dbReference type="SUPFAM" id="SSF47565">
    <property type="entry name" value="Insect pheromone/odorant-binding proteins"/>
    <property type="match status" value="1"/>
</dbReference>
<evidence type="ECO:0000256" key="1">
    <source>
        <dbReference type="ARBA" id="ARBA00004613"/>
    </source>
</evidence>
<name>A0A084WL95_ANOSI</name>
<dbReference type="InterPro" id="IPR036728">
    <property type="entry name" value="PBP_GOBP_sf"/>
</dbReference>
<evidence type="ECO:0000256" key="8">
    <source>
        <dbReference type="SAM" id="SignalP"/>
    </source>
</evidence>
<accession>A0A084WL95</accession>
<proteinExistence type="inferred from homology"/>
<reference evidence="10" key="2">
    <citation type="submission" date="2020-05" db="UniProtKB">
        <authorList>
            <consortium name="EnsemblMetazoa"/>
        </authorList>
    </citation>
    <scope>IDENTIFICATION</scope>
</reference>
<dbReference type="InterPro" id="IPR052295">
    <property type="entry name" value="Odorant-binding_protein"/>
</dbReference>
<keyword evidence="7" id="KW-1015">Disulfide bond</keyword>
<keyword evidence="5" id="KW-0716">Sensory transduction</keyword>
<keyword evidence="4" id="KW-0964">Secreted</keyword>
<evidence type="ECO:0000256" key="6">
    <source>
        <dbReference type="ARBA" id="ARBA00022725"/>
    </source>
</evidence>
<evidence type="ECO:0000256" key="4">
    <source>
        <dbReference type="ARBA" id="ARBA00022525"/>
    </source>
</evidence>
<dbReference type="Proteomes" id="UP000030765">
    <property type="component" value="Unassembled WGS sequence"/>
</dbReference>
<dbReference type="Gene3D" id="1.10.238.270">
    <property type="match status" value="1"/>
</dbReference>
<evidence type="ECO:0000256" key="5">
    <source>
        <dbReference type="ARBA" id="ARBA00022606"/>
    </source>
</evidence>
<dbReference type="OrthoDB" id="7733267at2759"/>
<dbReference type="InterPro" id="IPR006170">
    <property type="entry name" value="PBP/GOBP"/>
</dbReference>
<keyword evidence="8" id="KW-0732">Signal</keyword>